<name>A0A0W8I4P1_KOCRO</name>
<dbReference type="SMART" id="SM00530">
    <property type="entry name" value="HTH_XRE"/>
    <property type="match status" value="1"/>
</dbReference>
<feature type="region of interest" description="Disordered" evidence="1">
    <location>
        <begin position="1"/>
        <end position="24"/>
    </location>
</feature>
<reference evidence="4" key="1">
    <citation type="submission" date="2015-12" db="EMBL/GenBank/DDBJ databases">
        <authorList>
            <person name="Nair G.R."/>
            <person name="Kaur G."/>
            <person name="Mayilraj S."/>
        </authorList>
    </citation>
    <scope>NUCLEOTIDE SEQUENCE [LARGE SCALE GENOMIC DNA]</scope>
    <source>
        <strain evidence="4">CD08_4</strain>
    </source>
</reference>
<dbReference type="Proteomes" id="UP000053512">
    <property type="component" value="Unassembled WGS sequence"/>
</dbReference>
<accession>A0A0W8I4P1</accession>
<comment type="caution">
    <text evidence="3">The sequence shown here is derived from an EMBL/GenBank/DDBJ whole genome shotgun (WGS) entry which is preliminary data.</text>
</comment>
<organism evidence="3 4">
    <name type="scientific">Kocuria rosea subsp. polaris</name>
    <dbReference type="NCBI Taxonomy" id="136273"/>
    <lineage>
        <taxon>Bacteria</taxon>
        <taxon>Bacillati</taxon>
        <taxon>Actinomycetota</taxon>
        <taxon>Actinomycetes</taxon>
        <taxon>Micrococcales</taxon>
        <taxon>Micrococcaceae</taxon>
        <taxon>Kocuria</taxon>
    </lineage>
</organism>
<evidence type="ECO:0000313" key="4">
    <source>
        <dbReference type="Proteomes" id="UP000053512"/>
    </source>
</evidence>
<dbReference type="InterPro" id="IPR001387">
    <property type="entry name" value="Cro/C1-type_HTH"/>
</dbReference>
<dbReference type="Gene3D" id="1.10.3100.10">
    <property type="entry name" value="Putative cytoplasmic protein"/>
    <property type="match status" value="1"/>
</dbReference>
<evidence type="ECO:0000259" key="2">
    <source>
        <dbReference type="PROSITE" id="PS50943"/>
    </source>
</evidence>
<dbReference type="GO" id="GO:0003677">
    <property type="term" value="F:DNA binding"/>
    <property type="evidence" value="ECO:0007669"/>
    <property type="project" value="InterPro"/>
</dbReference>
<evidence type="ECO:0000256" key="1">
    <source>
        <dbReference type="SAM" id="MobiDB-lite"/>
    </source>
</evidence>
<dbReference type="PROSITE" id="PS50943">
    <property type="entry name" value="HTH_CROC1"/>
    <property type="match status" value="1"/>
</dbReference>
<protein>
    <recommendedName>
        <fullName evidence="2">HTH cro/C1-type domain-containing protein</fullName>
    </recommendedName>
</protein>
<proteinExistence type="predicted"/>
<dbReference type="EMBL" id="LQBK01000038">
    <property type="protein sequence ID" value="KUG52946.1"/>
    <property type="molecule type" value="Genomic_DNA"/>
</dbReference>
<dbReference type="CDD" id="cd00093">
    <property type="entry name" value="HTH_XRE"/>
    <property type="match status" value="1"/>
</dbReference>
<dbReference type="InterPro" id="IPR010982">
    <property type="entry name" value="Lambda_DNA-bd_dom_sf"/>
</dbReference>
<sequence length="152" mass="16689">MNEDLVAWAQSRPQPLPAGQVPADGRMTPIELKIVREALGLSREQLAAALNVGLRSVDDWESGRRPIPDGVRDDVERIEAYTAQVADQLAAHLLEHAGPDPVFEVYDRDTDMPALDLPGAPLPPTARWWRAVAYRVAEDVPGLRIVEAPGRT</sequence>
<evidence type="ECO:0000313" key="3">
    <source>
        <dbReference type="EMBL" id="KUG52946.1"/>
    </source>
</evidence>
<dbReference type="InterPro" id="IPR027910">
    <property type="entry name" value="YdiL_sf"/>
</dbReference>
<gene>
    <name evidence="3" type="ORF">AVL61_12030</name>
</gene>
<dbReference type="OrthoDB" id="3259824at2"/>
<dbReference type="AlphaFoldDB" id="A0A0W8I4P1"/>
<dbReference type="Pfam" id="PF01381">
    <property type="entry name" value="HTH_3"/>
    <property type="match status" value="1"/>
</dbReference>
<dbReference type="RefSeq" id="WP_058874976.1">
    <property type="nucleotide sequence ID" value="NZ_LQBK01000038.1"/>
</dbReference>
<feature type="domain" description="HTH cro/C1-type" evidence="2">
    <location>
        <begin position="32"/>
        <end position="65"/>
    </location>
</feature>
<dbReference type="SUPFAM" id="SSF47413">
    <property type="entry name" value="lambda repressor-like DNA-binding domains"/>
    <property type="match status" value="1"/>
</dbReference>